<feature type="transmembrane region" description="Helical" evidence="2">
    <location>
        <begin position="677"/>
        <end position="700"/>
    </location>
</feature>
<gene>
    <name evidence="3" type="ORF">immuto26A_234</name>
</gene>
<feature type="transmembrane region" description="Helical" evidence="2">
    <location>
        <begin position="835"/>
        <end position="860"/>
    </location>
</feature>
<accession>A0A7T8ERS5</accession>
<evidence type="ECO:0000256" key="2">
    <source>
        <dbReference type="SAM" id="Phobius"/>
    </source>
</evidence>
<feature type="transmembrane region" description="Helical" evidence="2">
    <location>
        <begin position="720"/>
        <end position="753"/>
    </location>
</feature>
<evidence type="ECO:0000313" key="4">
    <source>
        <dbReference type="Proteomes" id="UP000595566"/>
    </source>
</evidence>
<feature type="transmembrane region" description="Helical" evidence="2">
    <location>
        <begin position="866"/>
        <end position="890"/>
    </location>
</feature>
<feature type="coiled-coil region" evidence="1">
    <location>
        <begin position="41"/>
        <end position="97"/>
    </location>
</feature>
<proteinExistence type="predicted"/>
<name>A0A7T8ERS5_9CAUD</name>
<keyword evidence="2" id="KW-0812">Transmembrane</keyword>
<dbReference type="Proteomes" id="UP000595566">
    <property type="component" value="Segment"/>
</dbReference>
<keyword evidence="4" id="KW-1185">Reference proteome</keyword>
<keyword evidence="2" id="KW-1133">Transmembrane helix</keyword>
<sequence length="1006" mass="103364">MSNNINPGNPQQQRDFNDAINDYRSLLKEISKELGTHRSHVADANAEYKKLDSLARQIQNTEEGINGLSSEHLSKLKEKAQFSLNEISNKAKQLLAQKGLNGLTNQALEMRIQGMNLSEQELALIQAHIDGYKAETEFLDLIQGQTEKRIEYEEKVKSLTGVTGGLIDSMKGSMDALGLSSMSNLLNVDAAKKAMEEEADAIARGEKAGGALEVRMAGIKTLAKGFYDKMFSAEAVIGFIVKQLAAGSQNMADFRKQTGMSYESAYATNMEMKGIAAASGDNFITSEKLNKSYSMMTAQLGVSADILGGKALVSATNLSERLGMSAENASQLTVYSRLQGKDTEAILSNATATVGAYNKQNKTAINAKQVMNDVAGASKSLYLNMGKNVGAMAATATKARALGLSLSQVEKVSESMLNFEESIGNELQANLLLGGGVNLAKAREAALTGDTAKLTDEIGKQESIRNAFATKNVIAQDAAAKALGLSREELAGMALQQDLNNLSAEEFKKRYGETTYESMKSRSASEKLGDAMAKVTDILGSLVQVFSPFLDLLAWVLANPIAPWLIAGAVAAKVLSNSVSGIGKAFGSMYQLGAKALTGLTGLFKKGGLKSALGGLKDKFVGGFKGAGAASPDKAADVAQDAKAKVAGKEGGTGFKDSMKNLAEGLKKMGASGVIQGVINLALAGPALVLALPSIPFLLFMGKASLKNLPANFTGLAEGLNAMTGTIAGSAALAFAGPALLLALPSVPFLLFMGKVGLDSLSTNFQSLASGLQTMSGTFVGSAALAAFGIAGTLAIPSLIFLTGIAIIGAPAAAGLTSLAAGLEALGGAMSTGVGALGLAALIAGAIGLGFALNLAAPAIEAYGRVFTAVFAGLSTLVTSVAEGFVAIMGAVTMDNIGPMMVLGPALFGIAAGLTALSFAGIMAIPAIGGLVMLAAISPALVSLADAFGMGGESAGEAKGKADEGSMAAVEAKLTELIAIVKAGGDVYLDSNKVGRAQVLGSYKSS</sequence>
<evidence type="ECO:0000256" key="1">
    <source>
        <dbReference type="SAM" id="Coils"/>
    </source>
</evidence>
<reference evidence="3 4" key="1">
    <citation type="submission" date="2020-12" db="EMBL/GenBank/DDBJ databases">
        <title>Dynamics of Baltic Sea phages driven by environmental changes.</title>
        <authorList>
            <person name="Hoetzinger M."/>
            <person name="Nilsson E."/>
            <person name="Holmfeldt K."/>
        </authorList>
    </citation>
    <scope>NUCLEOTIDE SEQUENCE [LARGE SCALE GENOMIC DNA]</scope>
</reference>
<dbReference type="EMBL" id="MW353175">
    <property type="protein sequence ID" value="QQO91913.1"/>
    <property type="molecule type" value="Genomic_DNA"/>
</dbReference>
<feature type="transmembrane region" description="Helical" evidence="2">
    <location>
        <begin position="774"/>
        <end position="794"/>
    </location>
</feature>
<keyword evidence="2" id="KW-0472">Membrane</keyword>
<evidence type="ECO:0000313" key="3">
    <source>
        <dbReference type="EMBL" id="QQO91913.1"/>
    </source>
</evidence>
<feature type="transmembrane region" description="Helical" evidence="2">
    <location>
        <begin position="800"/>
        <end position="823"/>
    </location>
</feature>
<keyword evidence="1" id="KW-0175">Coiled coil</keyword>
<organism evidence="3 4">
    <name type="scientific">Flavobacterium phage vB_FspM_immuto_2-6A</name>
    <dbReference type="NCBI Taxonomy" id="2801477"/>
    <lineage>
        <taxon>Viruses</taxon>
        <taxon>Duplodnaviria</taxon>
        <taxon>Heunggongvirae</taxon>
        <taxon>Uroviricota</taxon>
        <taxon>Caudoviricetes</taxon>
        <taxon>Immutovirus</taxon>
        <taxon>Immutovirus immuto</taxon>
    </lineage>
</organism>
<protein>
    <submittedName>
        <fullName evidence="3">Tail tape measure protein</fullName>
    </submittedName>
</protein>
<feature type="transmembrane region" description="Helical" evidence="2">
    <location>
        <begin position="902"/>
        <end position="925"/>
    </location>
</feature>
<feature type="transmembrane region" description="Helical" evidence="2">
    <location>
        <begin position="931"/>
        <end position="951"/>
    </location>
</feature>